<accession>A0A846ZK92</accession>
<feature type="transmembrane region" description="Helical" evidence="1">
    <location>
        <begin position="100"/>
        <end position="118"/>
    </location>
</feature>
<feature type="transmembrane region" description="Helical" evidence="1">
    <location>
        <begin position="42"/>
        <end position="60"/>
    </location>
</feature>
<protein>
    <submittedName>
        <fullName evidence="2">Uncharacterized protein</fullName>
    </submittedName>
</protein>
<feature type="transmembrane region" description="Helical" evidence="1">
    <location>
        <begin position="72"/>
        <end position="94"/>
    </location>
</feature>
<feature type="transmembrane region" description="Helical" evidence="1">
    <location>
        <begin position="12"/>
        <end position="30"/>
    </location>
</feature>
<proteinExistence type="predicted"/>
<evidence type="ECO:0000313" key="2">
    <source>
        <dbReference type="EMBL" id="NKZ38594.1"/>
    </source>
</evidence>
<keyword evidence="3" id="KW-1185">Reference proteome</keyword>
<gene>
    <name evidence="2" type="ORF">HF690_06435</name>
</gene>
<dbReference type="AlphaFoldDB" id="A0A846ZK92"/>
<evidence type="ECO:0000256" key="1">
    <source>
        <dbReference type="SAM" id="Phobius"/>
    </source>
</evidence>
<organism evidence="2 3">
    <name type="scientific">Oleiagrimonas citrea</name>
    <dbReference type="NCBI Taxonomy" id="1665687"/>
    <lineage>
        <taxon>Bacteria</taxon>
        <taxon>Pseudomonadati</taxon>
        <taxon>Pseudomonadota</taxon>
        <taxon>Gammaproteobacteria</taxon>
        <taxon>Lysobacterales</taxon>
        <taxon>Rhodanobacteraceae</taxon>
        <taxon>Oleiagrimonas</taxon>
    </lineage>
</organism>
<keyword evidence="1" id="KW-0472">Membrane</keyword>
<dbReference type="Proteomes" id="UP000541636">
    <property type="component" value="Unassembled WGS sequence"/>
</dbReference>
<feature type="transmembrane region" description="Helical" evidence="1">
    <location>
        <begin position="139"/>
        <end position="162"/>
    </location>
</feature>
<keyword evidence="1" id="KW-1133">Transmembrane helix</keyword>
<sequence>MRKAEGTSKRRMLRRIGATALALGTVAWIAGEVFTWSSLQRLGVLGLVLGGVWLLFSLYTRDEPLRAPQRRYMREFFPAIVAYVVILFSVWPLLQHVHANGLRVLIALLPVLPVAFVVRAMVRLVLASDELERRIQLEAISIASLSVGLVSLALGFMAAAGVVLLKNALVLVLPAMFAVYGVAVWWIRRRYDGGEP</sequence>
<evidence type="ECO:0000313" key="3">
    <source>
        <dbReference type="Proteomes" id="UP000541636"/>
    </source>
</evidence>
<feature type="transmembrane region" description="Helical" evidence="1">
    <location>
        <begin position="168"/>
        <end position="187"/>
    </location>
</feature>
<name>A0A846ZK92_9GAMM</name>
<dbReference type="EMBL" id="JAAZQD010000002">
    <property type="protein sequence ID" value="NKZ38594.1"/>
    <property type="molecule type" value="Genomic_DNA"/>
</dbReference>
<keyword evidence="1" id="KW-0812">Transmembrane</keyword>
<reference evidence="2 3" key="1">
    <citation type="journal article" date="2017" name="Int. J. Syst. Evol. Microbiol.">
        <title>Oleiagrimonas citrea sp. nov., a marine bacterium isolated from tidal flat sediment and emended description of the genus Oleiagrimonas Fang et al. 2015 and Oleiagrimonas soli.</title>
        <authorList>
            <person name="Yang S.H."/>
            <person name="Seo H.S."/>
            <person name="Seong C.N."/>
            <person name="Kwon K.K."/>
        </authorList>
    </citation>
    <scope>NUCLEOTIDE SEQUENCE [LARGE SCALE GENOMIC DNA]</scope>
    <source>
        <strain evidence="2 3">MEBiC09124</strain>
    </source>
</reference>
<dbReference type="RefSeq" id="WP_168608858.1">
    <property type="nucleotide sequence ID" value="NZ_JAAZQD010000002.1"/>
</dbReference>
<comment type="caution">
    <text evidence="2">The sequence shown here is derived from an EMBL/GenBank/DDBJ whole genome shotgun (WGS) entry which is preliminary data.</text>
</comment>